<dbReference type="PATRIC" id="fig|281456.6.peg.185"/>
<dbReference type="InterPro" id="IPR009051">
    <property type="entry name" value="Helical_ferredxn"/>
</dbReference>
<organism evidence="9 10">
    <name type="scientific">Thermincola ferriacetica</name>
    <dbReference type="NCBI Taxonomy" id="281456"/>
    <lineage>
        <taxon>Bacteria</taxon>
        <taxon>Bacillati</taxon>
        <taxon>Bacillota</taxon>
        <taxon>Clostridia</taxon>
        <taxon>Eubacteriales</taxon>
        <taxon>Thermincolaceae</taxon>
        <taxon>Thermincola</taxon>
    </lineage>
</organism>
<dbReference type="Gene3D" id="1.10.1060.10">
    <property type="entry name" value="Alpha-helical ferredoxin"/>
    <property type="match status" value="1"/>
</dbReference>
<dbReference type="GO" id="GO:0071949">
    <property type="term" value="F:FAD binding"/>
    <property type="evidence" value="ECO:0007669"/>
    <property type="project" value="InterPro"/>
</dbReference>
<dbReference type="PROSITE" id="PS51387">
    <property type="entry name" value="FAD_PCMH"/>
    <property type="match status" value="1"/>
</dbReference>
<dbReference type="InterPro" id="IPR004017">
    <property type="entry name" value="Cys_rich_dom"/>
</dbReference>
<keyword evidence="10" id="KW-1185">Reference proteome</keyword>
<evidence type="ECO:0000313" key="9">
    <source>
        <dbReference type="EMBL" id="KNZ71105.1"/>
    </source>
</evidence>
<dbReference type="SUPFAM" id="SSF56176">
    <property type="entry name" value="FAD-binding/transporter-associated domain-like"/>
    <property type="match status" value="1"/>
</dbReference>
<keyword evidence="4" id="KW-0274">FAD</keyword>
<name>A0A0L6W6F7_9FIRM</name>
<evidence type="ECO:0000313" key="10">
    <source>
        <dbReference type="Proteomes" id="UP000037175"/>
    </source>
</evidence>
<dbReference type="Pfam" id="PF02913">
    <property type="entry name" value="FAD-oxidase_C"/>
    <property type="match status" value="1"/>
</dbReference>
<keyword evidence="2" id="KW-0285">Flavoprotein</keyword>
<evidence type="ECO:0000256" key="4">
    <source>
        <dbReference type="ARBA" id="ARBA00022827"/>
    </source>
</evidence>
<dbReference type="SUPFAM" id="SSF46548">
    <property type="entry name" value="alpha-helical ferredoxin"/>
    <property type="match status" value="1"/>
</dbReference>
<dbReference type="Gene3D" id="3.30.465.10">
    <property type="match status" value="1"/>
</dbReference>
<dbReference type="RefSeq" id="WP_052216470.1">
    <property type="nucleotide sequence ID" value="NZ_LGTE01000001.1"/>
</dbReference>
<comment type="caution">
    <text evidence="9">The sequence shown here is derived from an EMBL/GenBank/DDBJ whole genome shotgun (WGS) entry which is preliminary data.</text>
</comment>
<dbReference type="Proteomes" id="UP000037175">
    <property type="component" value="Unassembled WGS sequence"/>
</dbReference>
<dbReference type="InterPro" id="IPR016169">
    <property type="entry name" value="FAD-bd_PCMH_sub2"/>
</dbReference>
<proteinExistence type="predicted"/>
<evidence type="ECO:0000256" key="3">
    <source>
        <dbReference type="ARBA" id="ARBA00022723"/>
    </source>
</evidence>
<keyword evidence="5" id="KW-0560">Oxidoreductase</keyword>
<dbReference type="InterPro" id="IPR004113">
    <property type="entry name" value="FAD-bd_oxidored_4_C"/>
</dbReference>
<dbReference type="EMBL" id="LGTE01000001">
    <property type="protein sequence ID" value="KNZ71105.1"/>
    <property type="molecule type" value="Genomic_DNA"/>
</dbReference>
<evidence type="ECO:0000259" key="8">
    <source>
        <dbReference type="PROSITE" id="PS51387"/>
    </source>
</evidence>
<dbReference type="InterPro" id="IPR051460">
    <property type="entry name" value="HdrC_iron-sulfur_subunit"/>
</dbReference>
<accession>A0A0L6W6F7</accession>
<sequence>MKSRLEKIFPGRVSFDLVERTLYSHDVANLPAAVEKMVLKTADAVVQPVSTEEIVELVRYAREKKIPLVPRGAATSGYGGVIPIKGGIVVAFTRMNKVLGINKEKKTVTVQPGVIWEKLEQELQKEGLSLRLYPSSAPGATVGGWLAQGGSGIGSFEYGFIGDNIVEAKVVIPSGEVKTFKGEEIALINQAEGITGFIVEVTLPVRDLSEEKLILAAFDDFRRLVATIKEITAASLPVWHISFTTADFIKNKVDAVETASQYNIEGVHAENNREITHPPHGKHLLMVVYPGSRESMVADKLVSILNSSGGEILPDKVAQHEWSERFYTMRVKNLGPSLIPSEAIIPLDTIADVVEEAGKKLEGISIEGSLVKKDSVTLLAFLTGDERTAAYNIGFAKSLVMMEIAKAHGGRTYSTGLYFTDEAEEALGKDVFEKMSAYKKAVDPDNIFNPGKVLSSTGNPVLLRTAMKAARATEPLLNIAEKFLSDKPKVKKRLAEVMARASFACAQCGYCVDTCTLNMGFGWESSTPRGKWYILREYLKGNLQLDQKTVDMFLMCTTCKRCNPVCQVNLPIMELWDAFRPMLVNDMGFSTYNGFEMMAASVESDLNIWAGRRNERDAWIPKDIEIKDKAEIAYWAGCTASLVTTNTAVGAARILKEAGVEFTTLGKDEGCCGTPMLVAGKLDTFEFIFRNNIEGLLKRGVKEIVISCPGCYMAFAHQYPIWAKKLGYPYEFKLKHISEKTEELIKEGKLKFKKPVNKRLTWHDSCHIGRHSGIYDAPRNVLKSIPGVEFVEMEHHREDALCCGSVLTRIAAPPVADKLGDMRVQEAVDVKADAMIATCPCCEVQLRASAKHAGKDMPILDFTDFILEALGYEYQDSSEYTLYMWSVFEKALEIMTVDGIVDMMADMMPEIMAAMPSSMQPMMKGMESLPGPVQGPALAMMEKMIPTLMPMLLPQMMPKLMPKVLELMKQYIPHMPVQMEEKLPTMLPKVMEKIMPAMLPQVAPKLAPKMTEYMKNAKTMKKAM</sequence>
<protein>
    <submittedName>
        <fullName evidence="9">FAD linked oxidase domain-containing protein</fullName>
    </submittedName>
</protein>
<dbReference type="Pfam" id="PF01565">
    <property type="entry name" value="FAD_binding_4"/>
    <property type="match status" value="1"/>
</dbReference>
<dbReference type="InterPro" id="IPR036318">
    <property type="entry name" value="FAD-bd_PCMH-like_sf"/>
</dbReference>
<dbReference type="InterPro" id="IPR016164">
    <property type="entry name" value="FAD-linked_Oxase-like_C"/>
</dbReference>
<dbReference type="GO" id="GO:0016491">
    <property type="term" value="F:oxidoreductase activity"/>
    <property type="evidence" value="ECO:0007669"/>
    <property type="project" value="UniProtKB-KW"/>
</dbReference>
<dbReference type="GO" id="GO:0051539">
    <property type="term" value="F:4 iron, 4 sulfur cluster binding"/>
    <property type="evidence" value="ECO:0007669"/>
    <property type="project" value="UniProtKB-KW"/>
</dbReference>
<feature type="domain" description="FAD-binding PCMH-type" evidence="8">
    <location>
        <begin position="38"/>
        <end position="208"/>
    </location>
</feature>
<dbReference type="InterPro" id="IPR016166">
    <property type="entry name" value="FAD-bd_PCMH"/>
</dbReference>
<dbReference type="PANTHER" id="PTHR43255">
    <property type="entry name" value="IRON-SULFUR-BINDING OXIDOREDUCTASE FADF-RELATED-RELATED"/>
    <property type="match status" value="1"/>
</dbReference>
<keyword evidence="6" id="KW-0408">Iron</keyword>
<dbReference type="InterPro" id="IPR016171">
    <property type="entry name" value="Vanillyl_alc_oxidase_C-sub2"/>
</dbReference>
<keyword evidence="1" id="KW-0004">4Fe-4S</keyword>
<dbReference type="Pfam" id="PF13534">
    <property type="entry name" value="Fer4_17"/>
    <property type="match status" value="1"/>
</dbReference>
<dbReference type="GO" id="GO:0005886">
    <property type="term" value="C:plasma membrane"/>
    <property type="evidence" value="ECO:0007669"/>
    <property type="project" value="TreeGrafter"/>
</dbReference>
<dbReference type="AlphaFoldDB" id="A0A0L6W6F7"/>
<dbReference type="Pfam" id="PF02754">
    <property type="entry name" value="CCG"/>
    <property type="match status" value="2"/>
</dbReference>
<dbReference type="InterPro" id="IPR006094">
    <property type="entry name" value="Oxid_FAD_bind_N"/>
</dbReference>
<dbReference type="SUPFAM" id="SSF55103">
    <property type="entry name" value="FAD-linked oxidases, C-terminal domain"/>
    <property type="match status" value="1"/>
</dbReference>
<keyword evidence="3" id="KW-0479">Metal-binding</keyword>
<evidence type="ECO:0000256" key="2">
    <source>
        <dbReference type="ARBA" id="ARBA00022630"/>
    </source>
</evidence>
<dbReference type="Gene3D" id="1.10.45.10">
    <property type="entry name" value="Vanillyl-alcohol Oxidase, Chain A, domain 4"/>
    <property type="match status" value="1"/>
</dbReference>
<reference evidence="10" key="1">
    <citation type="submission" date="2015-07" db="EMBL/GenBank/DDBJ databases">
        <title>Complete Genome of Thermincola ferriacetica strain Z-0001T.</title>
        <authorList>
            <person name="Lusk B."/>
            <person name="Badalamenti J.P."/>
            <person name="Parameswaran P."/>
            <person name="Bond D.R."/>
            <person name="Torres C.I."/>
        </authorList>
    </citation>
    <scope>NUCLEOTIDE SEQUENCE [LARGE SCALE GENOMIC DNA]</scope>
    <source>
        <strain evidence="10">Z-0001</strain>
    </source>
</reference>
<gene>
    <name evidence="9" type="ORF">Tfer_0181</name>
</gene>
<dbReference type="GO" id="GO:0046872">
    <property type="term" value="F:metal ion binding"/>
    <property type="evidence" value="ECO:0007669"/>
    <property type="project" value="UniProtKB-KW"/>
</dbReference>
<evidence type="ECO:0000256" key="5">
    <source>
        <dbReference type="ARBA" id="ARBA00023002"/>
    </source>
</evidence>
<evidence type="ECO:0000256" key="6">
    <source>
        <dbReference type="ARBA" id="ARBA00023004"/>
    </source>
</evidence>
<evidence type="ECO:0000256" key="7">
    <source>
        <dbReference type="ARBA" id="ARBA00023014"/>
    </source>
</evidence>
<evidence type="ECO:0000256" key="1">
    <source>
        <dbReference type="ARBA" id="ARBA00022485"/>
    </source>
</evidence>
<dbReference type="PANTHER" id="PTHR43255:SF1">
    <property type="entry name" value="IRON-SULFUR-BINDING OXIDOREDUCTASE FADF-RELATED"/>
    <property type="match status" value="1"/>
</dbReference>
<keyword evidence="7" id="KW-0411">Iron-sulfur</keyword>